<comment type="similarity">
    <text evidence="2">Belongs to the VPS37 family.</text>
</comment>
<dbReference type="EMBL" id="CAVP010058281">
    <property type="protein sequence ID" value="CDL94350.1"/>
    <property type="molecule type" value="Genomic_DNA"/>
</dbReference>
<proteinExistence type="inferred from homology"/>
<feature type="domain" description="VPS37 C-terminal" evidence="10">
    <location>
        <begin position="97"/>
        <end position="182"/>
    </location>
</feature>
<keyword evidence="5 7" id="KW-0653">Protein transport</keyword>
<dbReference type="InterPro" id="IPR009851">
    <property type="entry name" value="Mod_r"/>
</dbReference>
<comment type="caution">
    <text evidence="11">The sequence shown here is derived from an EMBL/GenBank/DDBJ whole genome shotgun (WGS) entry which is preliminary data.</text>
</comment>
<evidence type="ECO:0000256" key="4">
    <source>
        <dbReference type="ARBA" id="ARBA00022753"/>
    </source>
</evidence>
<dbReference type="GO" id="GO:0043162">
    <property type="term" value="P:ubiquitin-dependent protein catabolic process via the multivesicular body sorting pathway"/>
    <property type="evidence" value="ECO:0007669"/>
    <property type="project" value="TreeGrafter"/>
</dbReference>
<dbReference type="AlphaFoldDB" id="W6NBV4"/>
<evidence type="ECO:0000256" key="3">
    <source>
        <dbReference type="ARBA" id="ARBA00022448"/>
    </source>
</evidence>
<sequence>MYNSQSAYESLADVCVNSAMANIRTMTVDQLNDLLYNESRLDALIDNLPQIRSLPTEREAGLAQNKSLAEWNLAQEPKLNQLRTQVKALHAQAVTLRSEVESLKAKLDEVSSSKSLDTTSNLLQVAAQEADDDAEAFLAGTIPAEQFLKDLLEKKTLAHIRKIKSDRLITILRDQQYAQAAPPLPPRTAPYPDLPAGPSRRSFY</sequence>
<evidence type="ECO:0000256" key="1">
    <source>
        <dbReference type="ARBA" id="ARBA00004633"/>
    </source>
</evidence>
<reference evidence="11" key="2">
    <citation type="submission" date="2013-05" db="EMBL/GenBank/DDBJ databases">
        <title>The genome and transcriptome of Haemonchus contortus: a key model parasite for drug and vaccine discovery.</title>
        <authorList>
            <person name="Laing R."/>
            <person name="Kikuchi T."/>
            <person name="Martinelli A."/>
            <person name="Tsai I.J."/>
            <person name="Beech R.N."/>
            <person name="Redman E."/>
            <person name="Holroyd N."/>
            <person name="Bartley D.J."/>
            <person name="Beasley H."/>
            <person name="Britton C."/>
            <person name="Curran D."/>
            <person name="Devaney E."/>
            <person name="Gilabert A."/>
            <person name="Jackson F."/>
            <person name="Hunt M."/>
            <person name="Johnston S."/>
            <person name="Kryukov I."/>
            <person name="Li K."/>
            <person name="Morrison A.A."/>
            <person name="Reid A.J."/>
            <person name="Sargison N."/>
            <person name="Saunders G."/>
            <person name="Wasmuth J.D."/>
            <person name="Wolstenholme A."/>
            <person name="Berriman M."/>
            <person name="Gilleard J.S."/>
            <person name="Cotton J.A."/>
        </authorList>
    </citation>
    <scope>NUCLEOTIDE SEQUENCE [LARGE SCALE GENOMIC DNA]</scope>
    <source>
        <strain evidence="11">ISE/inbred ISE</strain>
    </source>
</reference>
<evidence type="ECO:0000256" key="2">
    <source>
        <dbReference type="ARBA" id="ARBA00007617"/>
    </source>
</evidence>
<comment type="subcellular location">
    <subcellularLocation>
        <location evidence="1">Late endosome membrane</location>
        <topology evidence="1">Peripheral membrane protein</topology>
    </subcellularLocation>
</comment>
<evidence type="ECO:0000259" key="10">
    <source>
        <dbReference type="PROSITE" id="PS51314"/>
    </source>
</evidence>
<accession>W6NBV4</accession>
<dbReference type="PANTHER" id="PTHR13678">
    <property type="entry name" value="VACUOLAR PROTEIN SORTING-ASSOCIATED PROTEIN 37"/>
    <property type="match status" value="1"/>
</dbReference>
<organism evidence="11">
    <name type="scientific">Haemonchus contortus</name>
    <name type="common">Barber pole worm</name>
    <dbReference type="NCBI Taxonomy" id="6289"/>
    <lineage>
        <taxon>Eukaryota</taxon>
        <taxon>Metazoa</taxon>
        <taxon>Ecdysozoa</taxon>
        <taxon>Nematoda</taxon>
        <taxon>Chromadorea</taxon>
        <taxon>Rhabditida</taxon>
        <taxon>Rhabditina</taxon>
        <taxon>Rhabditomorpha</taxon>
        <taxon>Strongyloidea</taxon>
        <taxon>Trichostrongylidae</taxon>
        <taxon>Haemonchus</taxon>
    </lineage>
</organism>
<dbReference type="OrthoDB" id="10004364at2759"/>
<keyword evidence="3 7" id="KW-0813">Transport</keyword>
<evidence type="ECO:0000256" key="6">
    <source>
        <dbReference type="ARBA" id="ARBA00025010"/>
    </source>
</evidence>
<evidence type="ECO:0000256" key="7">
    <source>
        <dbReference type="PROSITE-ProRule" id="PRU00646"/>
    </source>
</evidence>
<feature type="compositionally biased region" description="Pro residues" evidence="9">
    <location>
        <begin position="182"/>
        <end position="195"/>
    </location>
</feature>
<keyword evidence="8" id="KW-0175">Coiled coil</keyword>
<name>W6NBV4_HAECO</name>
<dbReference type="PROSITE" id="PS51314">
    <property type="entry name" value="VPS37_C"/>
    <property type="match status" value="1"/>
</dbReference>
<dbReference type="Pfam" id="PF07200">
    <property type="entry name" value="Mod_r"/>
    <property type="match status" value="1"/>
</dbReference>
<feature type="coiled-coil region" evidence="8">
    <location>
        <begin position="79"/>
        <end position="113"/>
    </location>
</feature>
<keyword evidence="4" id="KW-0967">Endosome</keyword>
<protein>
    <submittedName>
        <fullName evidence="11">Modifier of rudimentary domain containing protein</fullName>
    </submittedName>
</protein>
<evidence type="ECO:0000313" key="11">
    <source>
        <dbReference type="EMBL" id="CDL94350.1"/>
    </source>
</evidence>
<reference evidence="11" key="1">
    <citation type="submission" date="2013-03" db="EMBL/GenBank/DDBJ databases">
        <authorList>
            <person name="Aslett M."/>
        </authorList>
    </citation>
    <scope>NUCLEOTIDE SEQUENCE [LARGE SCALE GENOMIC DNA]</scope>
    <source>
        <strain evidence="11">ISE/inbred ISE</strain>
    </source>
</reference>
<evidence type="ECO:0000256" key="5">
    <source>
        <dbReference type="ARBA" id="ARBA00022927"/>
    </source>
</evidence>
<gene>
    <name evidence="11" type="ORF">HCOI_00850900</name>
</gene>
<dbReference type="GO" id="GO:0000813">
    <property type="term" value="C:ESCRT I complex"/>
    <property type="evidence" value="ECO:0007669"/>
    <property type="project" value="UniProtKB-ARBA"/>
</dbReference>
<evidence type="ECO:0000256" key="9">
    <source>
        <dbReference type="SAM" id="MobiDB-lite"/>
    </source>
</evidence>
<dbReference type="GO" id="GO:0006623">
    <property type="term" value="P:protein targeting to vacuole"/>
    <property type="evidence" value="ECO:0007669"/>
    <property type="project" value="TreeGrafter"/>
</dbReference>
<dbReference type="GO" id="GO:0031902">
    <property type="term" value="C:late endosome membrane"/>
    <property type="evidence" value="ECO:0007669"/>
    <property type="project" value="UniProtKB-SubCell"/>
</dbReference>
<dbReference type="GO" id="GO:0006612">
    <property type="term" value="P:protein targeting to membrane"/>
    <property type="evidence" value="ECO:0007669"/>
    <property type="project" value="TreeGrafter"/>
</dbReference>
<feature type="region of interest" description="Disordered" evidence="9">
    <location>
        <begin position="179"/>
        <end position="204"/>
    </location>
</feature>
<evidence type="ECO:0000256" key="8">
    <source>
        <dbReference type="SAM" id="Coils"/>
    </source>
</evidence>
<comment type="function">
    <text evidence="6">Component of the ESCRT-I complex, a regulator of vesicular trafficking process. Required for the sorting of endocytic ubiquitinated cargos into multivesicular bodies. May be involved in cell growth and differentiation.</text>
</comment>
<dbReference type="PANTHER" id="PTHR13678:SF27">
    <property type="entry name" value="LD45836P"/>
    <property type="match status" value="1"/>
</dbReference>